<keyword evidence="3" id="KW-1185">Reference proteome</keyword>
<sequence length="212" mass="22558">MRRSDTDLPTRSRPAVGTRTRRRAVTLAALALTACTTAPPAPPPPSPTVRAGWTELPLPQRTQVNLADLAPETPRHFTDGDVCALLTEPEIVTAASTPYARTVESQPGQRCVWQVGDTLDERGRPVDTVIVQVGGADSWLGEEQGAIAGHPARRRGWDGLCLLRAALRKPVDDTDKRAVLTLVLRPGNPTANACASAQSLAELVLSRLPAAG</sequence>
<evidence type="ECO:0008006" key="4">
    <source>
        <dbReference type="Google" id="ProtNLM"/>
    </source>
</evidence>
<feature type="region of interest" description="Disordered" evidence="1">
    <location>
        <begin position="1"/>
        <end position="21"/>
    </location>
</feature>
<dbReference type="PROSITE" id="PS51257">
    <property type="entry name" value="PROKAR_LIPOPROTEIN"/>
    <property type="match status" value="1"/>
</dbReference>
<dbReference type="EMBL" id="BAAABU010000006">
    <property type="protein sequence ID" value="GAA0232256.1"/>
    <property type="molecule type" value="Genomic_DNA"/>
</dbReference>
<feature type="compositionally biased region" description="Basic and acidic residues" evidence="1">
    <location>
        <begin position="1"/>
        <end position="10"/>
    </location>
</feature>
<comment type="caution">
    <text evidence="2">The sequence shown here is derived from an EMBL/GenBank/DDBJ whole genome shotgun (WGS) entry which is preliminary data.</text>
</comment>
<organism evidence="2 3">
    <name type="scientific">Saccharothrix mutabilis subsp. mutabilis</name>
    <dbReference type="NCBI Taxonomy" id="66855"/>
    <lineage>
        <taxon>Bacteria</taxon>
        <taxon>Bacillati</taxon>
        <taxon>Actinomycetota</taxon>
        <taxon>Actinomycetes</taxon>
        <taxon>Pseudonocardiales</taxon>
        <taxon>Pseudonocardiaceae</taxon>
        <taxon>Saccharothrix</taxon>
    </lineage>
</organism>
<evidence type="ECO:0000256" key="1">
    <source>
        <dbReference type="SAM" id="MobiDB-lite"/>
    </source>
</evidence>
<name>A0ABN0TX34_9PSEU</name>
<gene>
    <name evidence="2" type="ORF">GCM10010492_33680</name>
</gene>
<protein>
    <recommendedName>
        <fullName evidence="4">DUF3558 domain-containing protein</fullName>
    </recommendedName>
</protein>
<dbReference type="Proteomes" id="UP001500416">
    <property type="component" value="Unassembled WGS sequence"/>
</dbReference>
<reference evidence="2 3" key="1">
    <citation type="journal article" date="2019" name="Int. J. Syst. Evol. Microbiol.">
        <title>The Global Catalogue of Microorganisms (GCM) 10K type strain sequencing project: providing services to taxonomists for standard genome sequencing and annotation.</title>
        <authorList>
            <consortium name="The Broad Institute Genomics Platform"/>
            <consortium name="The Broad Institute Genome Sequencing Center for Infectious Disease"/>
            <person name="Wu L."/>
            <person name="Ma J."/>
        </authorList>
    </citation>
    <scope>NUCLEOTIDE SEQUENCE [LARGE SCALE GENOMIC DNA]</scope>
    <source>
        <strain evidence="2 3">JCM 3380</strain>
    </source>
</reference>
<accession>A0ABN0TX34</accession>
<evidence type="ECO:0000313" key="3">
    <source>
        <dbReference type="Proteomes" id="UP001500416"/>
    </source>
</evidence>
<evidence type="ECO:0000313" key="2">
    <source>
        <dbReference type="EMBL" id="GAA0232256.1"/>
    </source>
</evidence>
<proteinExistence type="predicted"/>